<protein>
    <submittedName>
        <fullName evidence="1">Uncharacterized protein</fullName>
    </submittedName>
</protein>
<proteinExistence type="predicted"/>
<dbReference type="Proteomes" id="UP000011944">
    <property type="component" value="Unassembled WGS sequence"/>
</dbReference>
<reference evidence="1 2" key="2">
    <citation type="submission" date="2013-03" db="EMBL/GenBank/DDBJ databases">
        <title>Diversity in Clostridium botulinum.</title>
        <authorList>
            <person name="Timme R.E."/>
            <person name="Allard M."/>
            <person name="Luo Y."/>
            <person name="Strain E."/>
            <person name="Gonzalez-Escalona N."/>
            <person name="Brown E."/>
        </authorList>
    </citation>
    <scope>NUCLEOTIDE SEQUENCE [LARGE SCALE GENOMIC DNA]</scope>
    <source>
        <strain evidence="1 2">CFSAN001627</strain>
    </source>
</reference>
<organism evidence="1 2">
    <name type="scientific">Clostridium botulinum CFSAN001627</name>
    <dbReference type="NCBI Taxonomy" id="1232189"/>
    <lineage>
        <taxon>Bacteria</taxon>
        <taxon>Bacillati</taxon>
        <taxon>Bacillota</taxon>
        <taxon>Clostridia</taxon>
        <taxon>Eubacteriales</taxon>
        <taxon>Clostridiaceae</taxon>
        <taxon>Clostridium</taxon>
    </lineage>
</organism>
<sequence length="143" mass="17087">MANIYFSTLDRKKMYELPILPEEMPELQKSAKNEIFESFNNGEYNFLGKVSLINFSLESWLPAYPNKYRWAKSQINPYLLINMWNTAMDTENLPRIVINRNENDFLPQQLLNWMVSVEDISWHELNNGDVAYKLDLKQYREIK</sequence>
<evidence type="ECO:0000313" key="2">
    <source>
        <dbReference type="Proteomes" id="UP000011944"/>
    </source>
</evidence>
<name>M1ZQ34_CLOBO</name>
<accession>M1ZQ34</accession>
<dbReference type="EMBL" id="AMXI01000778">
    <property type="protein sequence ID" value="EKN41422.1"/>
    <property type="molecule type" value="Genomic_DNA"/>
</dbReference>
<comment type="caution">
    <text evidence="1">The sequence shown here is derived from an EMBL/GenBank/DDBJ whole genome shotgun (WGS) entry which is preliminary data.</text>
</comment>
<reference evidence="1 2" key="1">
    <citation type="submission" date="2012-10" db="EMBL/GenBank/DDBJ databases">
        <authorList>
            <person name="Strain E.A."/>
            <person name="Brown E."/>
            <person name="Allard M.W."/>
            <person name="Gonzalez-Escalona N."/>
            <person name="Timme R."/>
        </authorList>
    </citation>
    <scope>NUCLEOTIDE SEQUENCE [LARGE SCALE GENOMIC DNA]</scope>
    <source>
        <strain evidence="1 2">CFSAN001627</strain>
    </source>
</reference>
<dbReference type="PATRIC" id="fig|1232189.3.peg.2117"/>
<gene>
    <name evidence="1" type="ORF">CFSAN001627_13353</name>
</gene>
<dbReference type="AlphaFoldDB" id="M1ZQ34"/>
<evidence type="ECO:0000313" key="1">
    <source>
        <dbReference type="EMBL" id="EKN41422.1"/>
    </source>
</evidence>